<comment type="caution">
    <text evidence="3">The sequence shown here is derived from an EMBL/GenBank/DDBJ whole genome shotgun (WGS) entry which is preliminary data.</text>
</comment>
<sequence length="366" mass="39058">MTSAAVRRDAERGATGDDAAPGRLEDSAPFDVFAHDRGCTVAADDGVALAVREVGPHDAPLTVVFVHGFCNRMDGWALQRLHLEREWGARIRMVFYGHRGHGRSDVAPRETCTIGHLAHDLDSVLRAMVPSGPIVLVGHSMGGMTVLAYAGMFPEVVAERVVGVGLVSTSAGALSRSGVARTLNTPIVSAFRMAAARAPRVVQGGRDAAKRVIAPIVKSASFGDRRVDPVVARFSDRMINETSLRTLTDFLPTFELHDETASVGVLALVPTVVACGTKDMLTPLGNSKFIARALPDAEFVQVPGAGHMLQLECPDLVGGLLDDLVTRAVEQVPVEPAWPDVAGALRGLVRAGREWTVRVGQKRRMS</sequence>
<dbReference type="PANTHER" id="PTHR43798">
    <property type="entry name" value="MONOACYLGLYCEROL LIPASE"/>
    <property type="match status" value="1"/>
</dbReference>
<evidence type="ECO:0000313" key="3">
    <source>
        <dbReference type="EMBL" id="TXG89215.1"/>
    </source>
</evidence>
<evidence type="ECO:0000313" key="4">
    <source>
        <dbReference type="Proteomes" id="UP000471120"/>
    </source>
</evidence>
<dbReference type="InterPro" id="IPR000073">
    <property type="entry name" value="AB_hydrolase_1"/>
</dbReference>
<dbReference type="EMBL" id="QRCM01000001">
    <property type="protein sequence ID" value="TXG89215.1"/>
    <property type="molecule type" value="Genomic_DNA"/>
</dbReference>
<feature type="compositionally biased region" description="Basic and acidic residues" evidence="1">
    <location>
        <begin position="1"/>
        <end position="15"/>
    </location>
</feature>
<name>A0A6P2C9J5_9NOCA</name>
<dbReference type="Proteomes" id="UP000471120">
    <property type="component" value="Unassembled WGS sequence"/>
</dbReference>
<feature type="region of interest" description="Disordered" evidence="1">
    <location>
        <begin position="1"/>
        <end position="23"/>
    </location>
</feature>
<dbReference type="RefSeq" id="WP_010837139.1">
    <property type="nucleotide sequence ID" value="NZ_QRCM01000001.1"/>
</dbReference>
<evidence type="ECO:0000256" key="1">
    <source>
        <dbReference type="SAM" id="MobiDB-lite"/>
    </source>
</evidence>
<dbReference type="GO" id="GO:0016787">
    <property type="term" value="F:hydrolase activity"/>
    <property type="evidence" value="ECO:0007669"/>
    <property type="project" value="UniProtKB-KW"/>
</dbReference>
<dbReference type="SUPFAM" id="SSF53474">
    <property type="entry name" value="alpha/beta-Hydrolases"/>
    <property type="match status" value="1"/>
</dbReference>
<organism evidence="3 4">
    <name type="scientific">Rhodococcus rhodnii</name>
    <dbReference type="NCBI Taxonomy" id="38312"/>
    <lineage>
        <taxon>Bacteria</taxon>
        <taxon>Bacillati</taxon>
        <taxon>Actinomycetota</taxon>
        <taxon>Actinomycetes</taxon>
        <taxon>Mycobacteriales</taxon>
        <taxon>Nocardiaceae</taxon>
        <taxon>Rhodococcus</taxon>
    </lineage>
</organism>
<accession>A0A6P2C9J5</accession>
<dbReference type="InterPro" id="IPR029058">
    <property type="entry name" value="AB_hydrolase_fold"/>
</dbReference>
<protein>
    <submittedName>
        <fullName evidence="3">Alpha/beta hydrolase</fullName>
    </submittedName>
</protein>
<dbReference type="InterPro" id="IPR050266">
    <property type="entry name" value="AB_hydrolase_sf"/>
</dbReference>
<dbReference type="Pfam" id="PF00561">
    <property type="entry name" value="Abhydrolase_1"/>
    <property type="match status" value="1"/>
</dbReference>
<reference evidence="3 4" key="1">
    <citation type="submission" date="2018-07" db="EMBL/GenBank/DDBJ databases">
        <title>Genome sequence of Rhodococcus rhodnii ATCC 35071 from Rhodnius prolixus.</title>
        <authorList>
            <person name="Patel V."/>
            <person name="Vogel K.J."/>
        </authorList>
    </citation>
    <scope>NUCLEOTIDE SEQUENCE [LARGE SCALE GENOMIC DNA]</scope>
    <source>
        <strain evidence="3 4">ATCC 35071</strain>
    </source>
</reference>
<proteinExistence type="predicted"/>
<dbReference type="PANTHER" id="PTHR43798:SF33">
    <property type="entry name" value="HYDROLASE, PUTATIVE (AFU_ORTHOLOGUE AFUA_2G14860)-RELATED"/>
    <property type="match status" value="1"/>
</dbReference>
<dbReference type="AlphaFoldDB" id="A0A6P2C9J5"/>
<keyword evidence="3" id="KW-0378">Hydrolase</keyword>
<gene>
    <name evidence="3" type="ORF">DW322_01845</name>
</gene>
<evidence type="ECO:0000259" key="2">
    <source>
        <dbReference type="Pfam" id="PF00561"/>
    </source>
</evidence>
<feature type="domain" description="AB hydrolase-1" evidence="2">
    <location>
        <begin position="62"/>
        <end position="312"/>
    </location>
</feature>
<dbReference type="GO" id="GO:0016020">
    <property type="term" value="C:membrane"/>
    <property type="evidence" value="ECO:0007669"/>
    <property type="project" value="TreeGrafter"/>
</dbReference>
<dbReference type="Gene3D" id="3.40.50.1820">
    <property type="entry name" value="alpha/beta hydrolase"/>
    <property type="match status" value="1"/>
</dbReference>